<proteinExistence type="predicted"/>
<sequence length="138" mass="15192">MQTTENISVSSTDLQRIEAVLRGRADTESMTIQGLSEELRRATILPPQDIPPTVVTMNSRVKFAIEPTGKVFELTLVYPKDTQNNRSDVISITAPIGSALLGLSVGQTIEWPLPGGHNTTVKVVDIIYQPEREGHFHL</sequence>
<dbReference type="SUPFAM" id="SSF54534">
    <property type="entry name" value="FKBP-like"/>
    <property type="match status" value="1"/>
</dbReference>
<dbReference type="Proteomes" id="UP000092695">
    <property type="component" value="Chromosome"/>
</dbReference>
<dbReference type="NCBIfam" id="NF004396">
    <property type="entry name" value="PRK05753.1"/>
    <property type="match status" value="1"/>
</dbReference>
<dbReference type="AlphaFoldDB" id="A0A193LJ46"/>
<dbReference type="GO" id="GO:0032784">
    <property type="term" value="P:regulation of DNA-templated transcription elongation"/>
    <property type="evidence" value="ECO:0007669"/>
    <property type="project" value="InterPro"/>
</dbReference>
<dbReference type="Pfam" id="PF01272">
    <property type="entry name" value="GreA_GreB"/>
    <property type="match status" value="1"/>
</dbReference>
<dbReference type="InterPro" id="IPR023459">
    <property type="entry name" value="Tscrpt_elong_fac_GreA/B_fam"/>
</dbReference>
<dbReference type="PANTHER" id="PTHR30437:SF5">
    <property type="entry name" value="REGULATOR OF NUCLEOSIDE DIPHOSPHATE KINASE"/>
    <property type="match status" value="1"/>
</dbReference>
<evidence type="ECO:0000313" key="3">
    <source>
        <dbReference type="EMBL" id="ANO52555.1"/>
    </source>
</evidence>
<feature type="domain" description="Transcription elongation factor GreA/GreB C-terminal" evidence="1">
    <location>
        <begin position="52"/>
        <end position="128"/>
    </location>
</feature>
<gene>
    <name evidence="3" type="ORF">BA177_16405</name>
</gene>
<dbReference type="GO" id="GO:0016301">
    <property type="term" value="F:kinase activity"/>
    <property type="evidence" value="ECO:0007669"/>
    <property type="project" value="UniProtKB-KW"/>
</dbReference>
<dbReference type="GO" id="GO:0006354">
    <property type="term" value="P:DNA-templated transcription elongation"/>
    <property type="evidence" value="ECO:0007669"/>
    <property type="project" value="TreeGrafter"/>
</dbReference>
<dbReference type="OrthoDB" id="192847at2"/>
<dbReference type="FunFam" id="3.10.50.30:FF:000002">
    <property type="entry name" value="Regulator of nucleoside diphosphate kinase"/>
    <property type="match status" value="1"/>
</dbReference>
<name>A0A193LJ46_9GAMM</name>
<dbReference type="InterPro" id="IPR036953">
    <property type="entry name" value="GreA/GreB_C_sf"/>
</dbReference>
<protein>
    <submittedName>
        <fullName evidence="3">Nucleoside diphosphate kinase regulator</fullName>
    </submittedName>
</protein>
<evidence type="ECO:0000259" key="1">
    <source>
        <dbReference type="Pfam" id="PF01272"/>
    </source>
</evidence>
<dbReference type="STRING" id="1548547.BA177_16405"/>
<reference evidence="3 4" key="1">
    <citation type="submission" date="2016-06" db="EMBL/GenBank/DDBJ databases">
        <title>Complete genome sequence of a deep-branching marine Gamma Proteobacterium Woeseia oceani type strain XK5.</title>
        <authorList>
            <person name="Mu D."/>
            <person name="Du Z."/>
        </authorList>
    </citation>
    <scope>NUCLEOTIDE SEQUENCE [LARGE SCALE GENOMIC DNA]</scope>
    <source>
        <strain evidence="3 4">XK5</strain>
    </source>
</reference>
<dbReference type="InterPro" id="IPR029462">
    <property type="entry name" value="Rnk_N"/>
</dbReference>
<dbReference type="Pfam" id="PF14760">
    <property type="entry name" value="Rnk_N"/>
    <property type="match status" value="1"/>
</dbReference>
<organism evidence="3 4">
    <name type="scientific">Woeseia oceani</name>
    <dbReference type="NCBI Taxonomy" id="1548547"/>
    <lineage>
        <taxon>Bacteria</taxon>
        <taxon>Pseudomonadati</taxon>
        <taxon>Pseudomonadota</taxon>
        <taxon>Gammaproteobacteria</taxon>
        <taxon>Woeseiales</taxon>
        <taxon>Woeseiaceae</taxon>
        <taxon>Woeseia</taxon>
    </lineage>
</organism>
<dbReference type="GO" id="GO:0003677">
    <property type="term" value="F:DNA binding"/>
    <property type="evidence" value="ECO:0007669"/>
    <property type="project" value="InterPro"/>
</dbReference>
<keyword evidence="3" id="KW-0808">Transferase</keyword>
<evidence type="ECO:0000259" key="2">
    <source>
        <dbReference type="Pfam" id="PF14760"/>
    </source>
</evidence>
<evidence type="ECO:0000313" key="4">
    <source>
        <dbReference type="Proteomes" id="UP000092695"/>
    </source>
</evidence>
<dbReference type="KEGG" id="woc:BA177_16405"/>
<keyword evidence="3" id="KW-0418">Kinase</keyword>
<dbReference type="InterPro" id="IPR001437">
    <property type="entry name" value="Tscrpt_elong_fac_GreA/B_C"/>
</dbReference>
<dbReference type="GO" id="GO:0070063">
    <property type="term" value="F:RNA polymerase binding"/>
    <property type="evidence" value="ECO:0007669"/>
    <property type="project" value="InterPro"/>
</dbReference>
<accession>A0A193LJ46</accession>
<dbReference type="Gene3D" id="3.10.50.30">
    <property type="entry name" value="Transcription elongation factor, GreA/GreB, C-terminal domain"/>
    <property type="match status" value="1"/>
</dbReference>
<keyword evidence="4" id="KW-1185">Reference proteome</keyword>
<feature type="domain" description="Regulator of nucleoside diphosphate kinase N-terminal" evidence="2">
    <location>
        <begin position="6"/>
        <end position="44"/>
    </location>
</feature>
<dbReference type="Gene3D" id="1.10.286.20">
    <property type="match status" value="1"/>
</dbReference>
<dbReference type="RefSeq" id="WP_068617994.1">
    <property type="nucleotide sequence ID" value="NZ_CP016268.1"/>
</dbReference>
<dbReference type="PANTHER" id="PTHR30437">
    <property type="entry name" value="TRANSCRIPTION ELONGATION FACTOR GREA"/>
    <property type="match status" value="1"/>
</dbReference>
<dbReference type="EMBL" id="CP016268">
    <property type="protein sequence ID" value="ANO52555.1"/>
    <property type="molecule type" value="Genomic_DNA"/>
</dbReference>